<dbReference type="STRING" id="415747.SAMN03097708_02021"/>
<keyword evidence="2" id="KW-1185">Reference proteome</keyword>
<dbReference type="AlphaFoldDB" id="A0A1G5QEP0"/>
<gene>
    <name evidence="1" type="ORF">SAMN03097708_02021</name>
</gene>
<accession>A0A1G5QEP0</accession>
<dbReference type="Gene3D" id="3.40.50.1820">
    <property type="entry name" value="alpha/beta hydrolase"/>
    <property type="match status" value="1"/>
</dbReference>
<evidence type="ECO:0000313" key="2">
    <source>
        <dbReference type="Proteomes" id="UP000199648"/>
    </source>
</evidence>
<proteinExistence type="predicted"/>
<dbReference type="RefSeq" id="WP_092996209.1">
    <property type="nucleotide sequence ID" value="NZ_FMWD01000005.1"/>
</dbReference>
<dbReference type="SUPFAM" id="SSF53474">
    <property type="entry name" value="alpha/beta-Hydrolases"/>
    <property type="match status" value="1"/>
</dbReference>
<dbReference type="EMBL" id="FMWD01000005">
    <property type="protein sequence ID" value="SCZ60274.1"/>
    <property type="molecule type" value="Genomic_DNA"/>
</dbReference>
<organism evidence="1 2">
    <name type="scientific">Thiohalomonas denitrificans</name>
    <dbReference type="NCBI Taxonomy" id="415747"/>
    <lineage>
        <taxon>Bacteria</taxon>
        <taxon>Pseudomonadati</taxon>
        <taxon>Pseudomonadota</taxon>
        <taxon>Gammaproteobacteria</taxon>
        <taxon>Thiohalomonadales</taxon>
        <taxon>Thiohalomonadaceae</taxon>
        <taxon>Thiohalomonas</taxon>
    </lineage>
</organism>
<sequence>MDIPTTVHRRTIIINAGGMLIEADLTLPEEAFSMVVMFGGIENARYEEDFLQLAGALAVENIATLIVDPYTPEEWTHEDHAGDVYERIARLGTRMTAAVDGLVEDSDIGGCHLGLLGREIGAAAGLKVATARPNRIHAVVSVSGRPDLAGRQTLRQLRAPTLLIVGEHDHVVLDANRHAIGFMNGRYQLAVVSGGTHRLNHSPYSEQVALSVSNWFHEHLERTPE</sequence>
<reference evidence="1 2" key="1">
    <citation type="submission" date="2016-10" db="EMBL/GenBank/DDBJ databases">
        <authorList>
            <person name="de Groot N.N."/>
        </authorList>
    </citation>
    <scope>NUCLEOTIDE SEQUENCE [LARGE SCALE GENOMIC DNA]</scope>
    <source>
        <strain evidence="1 2">HLD2</strain>
    </source>
</reference>
<dbReference type="GO" id="GO:0016787">
    <property type="term" value="F:hydrolase activity"/>
    <property type="evidence" value="ECO:0007669"/>
    <property type="project" value="UniProtKB-KW"/>
</dbReference>
<keyword evidence="1" id="KW-0378">Hydrolase</keyword>
<protein>
    <submittedName>
        <fullName evidence="1">Dienelactone hydrolase</fullName>
    </submittedName>
</protein>
<name>A0A1G5QEP0_9GAMM</name>
<dbReference type="OrthoDB" id="9810066at2"/>
<dbReference type="InterPro" id="IPR029058">
    <property type="entry name" value="AB_hydrolase_fold"/>
</dbReference>
<evidence type="ECO:0000313" key="1">
    <source>
        <dbReference type="EMBL" id="SCZ60274.1"/>
    </source>
</evidence>
<dbReference type="Proteomes" id="UP000199648">
    <property type="component" value="Unassembled WGS sequence"/>
</dbReference>